<dbReference type="PANTHER" id="PTHR46680:SF2">
    <property type="entry name" value="NF-KAPPA-B INHIBITOR ZETA"/>
    <property type="match status" value="1"/>
</dbReference>
<keyword evidence="1" id="KW-0677">Repeat</keyword>
<evidence type="ECO:0000313" key="6">
    <source>
        <dbReference type="EnsemblMetazoa" id="XP_038066105.1"/>
    </source>
</evidence>
<sequence>MPNRYSPVPTKMTEQDNRDTSIYHTMQTLPLNLSASDEKPELEQTSSNEVAGPELDVNQEPVGLPTQQDDKPVRTSVNGDVDHDRKAEKSNVPAVQDKYHQVPAPAARPRSAPRKKADAPAKPGRRSRYDLPVGPLTNPLAAVKTESRSHQQVDRKVPSPGLAQVSSSRPVVSAIPAGIWRHSDSPYTGGFPAESPARFVHQLPAMVTYPRSQTQAVDGGRRVVAERKIPGNTLQRARAPAPQQLQQQQQQQQQQQLQQQQQQLQQQQQQQRQQQQHLAVDPSYNLYMAVECHRATAQDEDGDTPLHIALSQEEVDIRLICRLVELIRLAGKSLDILNDMQQTPLHIAAITGNPGAARILVDHGANGNETDRNGQTAMHNVCSNPSSGSCGTLEAILRYSKVKLQLDKRNYSGFTPMHISVMNRQYGLTKLLIEHGANVNCPDDKSGWTPLFHAVTNQDTEHVQLLMTGNAQVNQQSYSGNTALHVATGRGFSEIVRLLMRYGADMSLRNTHKDTPGMVATDNNMTNILRGVPPSSPSLGSSGSTRYSSPSPQQQPPLTNGVMLVSKQSPSPLSVNQRVPTPTAAPQMKPGNTPPTRKQTERSQRGGKRERGSRRSSAAKLDSASAGQATPPLVPVSGTPADGSKDTKEDSDDGSSTRRVSVIVAPKSLKRRLIERIERDEQGKKLASTSTESLISKKKPKAEPEHSVMEADKVNGISESKPSQLSHNDRESQSSPSQAEPMDLTKRKANDTTLPRDLPPNSPSSSASSFSIGEDKIGHVDTTEHSSEEAVKTSEKDETLKEAGIESEQEDEDASDGETETVEDASRSSSSKKEKKRKKSEKLPPKKRK</sequence>
<evidence type="ECO:0000256" key="2">
    <source>
        <dbReference type="ARBA" id="ARBA00023043"/>
    </source>
</evidence>
<protein>
    <submittedName>
        <fullName evidence="6">Uncharacterized protein</fullName>
    </submittedName>
</protein>
<dbReference type="InterPro" id="IPR051070">
    <property type="entry name" value="NF-kappa-B_inhibitor"/>
</dbReference>
<keyword evidence="7" id="KW-1185">Reference proteome</keyword>
<feature type="region of interest" description="Disordered" evidence="5">
    <location>
        <begin position="511"/>
        <end position="849"/>
    </location>
</feature>
<dbReference type="PANTHER" id="PTHR46680">
    <property type="entry name" value="NF-KAPPA-B INHIBITOR ALPHA"/>
    <property type="match status" value="1"/>
</dbReference>
<dbReference type="InterPro" id="IPR002110">
    <property type="entry name" value="Ankyrin_rpt"/>
</dbReference>
<name>A0A914APZ0_PATMI</name>
<dbReference type="GO" id="GO:0051059">
    <property type="term" value="F:NF-kappaB binding"/>
    <property type="evidence" value="ECO:0007669"/>
    <property type="project" value="TreeGrafter"/>
</dbReference>
<dbReference type="AlphaFoldDB" id="A0A914APZ0"/>
<dbReference type="OMA" id="PTECADN"/>
<feature type="compositionally biased region" description="Basic residues" evidence="5">
    <location>
        <begin position="833"/>
        <end position="849"/>
    </location>
</feature>
<feature type="compositionally biased region" description="Basic and acidic residues" evidence="5">
    <location>
        <begin position="701"/>
        <end position="713"/>
    </location>
</feature>
<keyword evidence="2 3" id="KW-0040">ANK repeat</keyword>
<feature type="repeat" description="ANK" evidence="3">
    <location>
        <begin position="340"/>
        <end position="372"/>
    </location>
</feature>
<keyword evidence="4" id="KW-0175">Coiled coil</keyword>
<dbReference type="PROSITE" id="PS50297">
    <property type="entry name" value="ANK_REP_REGION"/>
    <property type="match status" value="3"/>
</dbReference>
<dbReference type="RefSeq" id="XP_038066106.1">
    <property type="nucleotide sequence ID" value="XM_038210178.1"/>
</dbReference>
<feature type="repeat" description="ANK" evidence="3">
    <location>
        <begin position="412"/>
        <end position="444"/>
    </location>
</feature>
<dbReference type="Gene3D" id="1.25.40.20">
    <property type="entry name" value="Ankyrin repeat-containing domain"/>
    <property type="match status" value="1"/>
</dbReference>
<dbReference type="Pfam" id="PF00023">
    <property type="entry name" value="Ank"/>
    <property type="match status" value="1"/>
</dbReference>
<proteinExistence type="predicted"/>
<dbReference type="RefSeq" id="XP_038066107.1">
    <property type="nucleotide sequence ID" value="XM_038210179.1"/>
</dbReference>
<dbReference type="EnsemblMetazoa" id="XM_038210177.1">
    <property type="protein sequence ID" value="XP_038066105.1"/>
    <property type="gene ID" value="LOC119736157"/>
</dbReference>
<feature type="compositionally biased region" description="Low complexity" evidence="5">
    <location>
        <begin position="537"/>
        <end position="552"/>
    </location>
</feature>
<dbReference type="SMART" id="SM00248">
    <property type="entry name" value="ANK"/>
    <property type="match status" value="6"/>
</dbReference>
<dbReference type="SUPFAM" id="SSF48403">
    <property type="entry name" value="Ankyrin repeat"/>
    <property type="match status" value="1"/>
</dbReference>
<dbReference type="GeneID" id="119736157"/>
<feature type="repeat" description="ANK" evidence="3">
    <location>
        <begin position="479"/>
        <end position="511"/>
    </location>
</feature>
<feature type="region of interest" description="Disordered" evidence="5">
    <location>
        <begin position="1"/>
        <end position="165"/>
    </location>
</feature>
<dbReference type="EnsemblMetazoa" id="XM_038210179.1">
    <property type="protein sequence ID" value="XP_038066107.1"/>
    <property type="gene ID" value="LOC119736157"/>
</dbReference>
<dbReference type="PRINTS" id="PR01415">
    <property type="entry name" value="ANKYRIN"/>
</dbReference>
<evidence type="ECO:0000256" key="1">
    <source>
        <dbReference type="ARBA" id="ARBA00022737"/>
    </source>
</evidence>
<accession>A0A914APZ0</accession>
<feature type="compositionally biased region" description="Polar residues" evidence="5">
    <location>
        <begin position="717"/>
        <end position="726"/>
    </location>
</feature>
<reference evidence="6" key="1">
    <citation type="submission" date="2022-11" db="UniProtKB">
        <authorList>
            <consortium name="EnsemblMetazoa"/>
        </authorList>
    </citation>
    <scope>IDENTIFICATION</scope>
</reference>
<feature type="coiled-coil region" evidence="4">
    <location>
        <begin position="243"/>
        <end position="277"/>
    </location>
</feature>
<dbReference type="GO" id="GO:0071356">
    <property type="term" value="P:cellular response to tumor necrosis factor"/>
    <property type="evidence" value="ECO:0007669"/>
    <property type="project" value="TreeGrafter"/>
</dbReference>
<feature type="compositionally biased region" description="Basic and acidic residues" evidence="5">
    <location>
        <begin position="80"/>
        <end position="89"/>
    </location>
</feature>
<evidence type="ECO:0000256" key="4">
    <source>
        <dbReference type="SAM" id="Coils"/>
    </source>
</evidence>
<dbReference type="GO" id="GO:0005829">
    <property type="term" value="C:cytosol"/>
    <property type="evidence" value="ECO:0007669"/>
    <property type="project" value="TreeGrafter"/>
</dbReference>
<feature type="compositionally biased region" description="Basic and acidic residues" evidence="5">
    <location>
        <begin position="598"/>
        <end position="610"/>
    </location>
</feature>
<dbReference type="SUPFAM" id="SSF81995">
    <property type="entry name" value="beta-sandwich domain of Sec23/24"/>
    <property type="match status" value="1"/>
</dbReference>
<dbReference type="PROSITE" id="PS50088">
    <property type="entry name" value="ANK_REPEAT"/>
    <property type="match status" value="5"/>
</dbReference>
<dbReference type="RefSeq" id="XP_038066105.1">
    <property type="nucleotide sequence ID" value="XM_038210177.1"/>
</dbReference>
<feature type="compositionally biased region" description="Polar residues" evidence="5">
    <location>
        <begin position="22"/>
        <end position="35"/>
    </location>
</feature>
<feature type="compositionally biased region" description="Polar residues" evidence="5">
    <location>
        <begin position="566"/>
        <end position="580"/>
    </location>
</feature>
<feature type="repeat" description="ANK" evidence="3">
    <location>
        <begin position="446"/>
        <end position="478"/>
    </location>
</feature>
<organism evidence="6 7">
    <name type="scientific">Patiria miniata</name>
    <name type="common">Bat star</name>
    <name type="synonym">Asterina miniata</name>
    <dbReference type="NCBI Taxonomy" id="46514"/>
    <lineage>
        <taxon>Eukaryota</taxon>
        <taxon>Metazoa</taxon>
        <taxon>Echinodermata</taxon>
        <taxon>Eleutherozoa</taxon>
        <taxon>Asterozoa</taxon>
        <taxon>Asteroidea</taxon>
        <taxon>Valvatacea</taxon>
        <taxon>Valvatida</taxon>
        <taxon>Asterinidae</taxon>
        <taxon>Patiria</taxon>
    </lineage>
</organism>
<dbReference type="OrthoDB" id="10254947at2759"/>
<evidence type="ECO:0000313" key="7">
    <source>
        <dbReference type="Proteomes" id="UP000887568"/>
    </source>
</evidence>
<feature type="compositionally biased region" description="Basic and acidic residues" evidence="5">
    <location>
        <begin position="672"/>
        <end position="684"/>
    </location>
</feature>
<dbReference type="Proteomes" id="UP000887568">
    <property type="component" value="Unplaced"/>
</dbReference>
<feature type="compositionally biased region" description="Acidic residues" evidence="5">
    <location>
        <begin position="805"/>
        <end position="823"/>
    </location>
</feature>
<feature type="compositionally biased region" description="Basic and acidic residues" evidence="5">
    <location>
        <begin position="145"/>
        <end position="157"/>
    </location>
</feature>
<evidence type="ECO:0000256" key="3">
    <source>
        <dbReference type="PROSITE-ProRule" id="PRU00023"/>
    </source>
</evidence>
<dbReference type="EnsemblMetazoa" id="XM_038210178.1">
    <property type="protein sequence ID" value="XP_038066106.1"/>
    <property type="gene ID" value="LOC119736157"/>
</dbReference>
<feature type="compositionally biased region" description="Basic and acidic residues" evidence="5">
    <location>
        <begin position="773"/>
        <end position="804"/>
    </location>
</feature>
<dbReference type="InterPro" id="IPR036770">
    <property type="entry name" value="Ankyrin_rpt-contain_sf"/>
</dbReference>
<feature type="repeat" description="ANK" evidence="3">
    <location>
        <begin position="301"/>
        <end position="339"/>
    </location>
</feature>
<dbReference type="Pfam" id="PF12796">
    <property type="entry name" value="Ank_2"/>
    <property type="match status" value="2"/>
</dbReference>
<evidence type="ECO:0000256" key="5">
    <source>
        <dbReference type="SAM" id="MobiDB-lite"/>
    </source>
</evidence>